<evidence type="ECO:0000256" key="1">
    <source>
        <dbReference type="ARBA" id="ARBA00005854"/>
    </source>
</evidence>
<dbReference type="InterPro" id="IPR029752">
    <property type="entry name" value="D-isomer_DH_CS1"/>
</dbReference>
<dbReference type="GO" id="GO:0016616">
    <property type="term" value="F:oxidoreductase activity, acting on the CH-OH group of donors, NAD or NADP as acceptor"/>
    <property type="evidence" value="ECO:0007669"/>
    <property type="project" value="UniProtKB-ARBA"/>
</dbReference>
<proteinExistence type="inferred from homology"/>
<dbReference type="PANTHER" id="PTHR43333">
    <property type="entry name" value="2-HACID_DH_C DOMAIN-CONTAINING PROTEIN"/>
    <property type="match status" value="1"/>
</dbReference>
<dbReference type="CDD" id="cd12164">
    <property type="entry name" value="GDH_like_2"/>
    <property type="match status" value="1"/>
</dbReference>
<organism evidence="5 6">
    <name type="scientific">Aliiroseovarius sediminilitoris</name>
    <dbReference type="NCBI Taxonomy" id="1173584"/>
    <lineage>
        <taxon>Bacteria</taxon>
        <taxon>Pseudomonadati</taxon>
        <taxon>Pseudomonadota</taxon>
        <taxon>Alphaproteobacteria</taxon>
        <taxon>Rhodobacterales</taxon>
        <taxon>Paracoccaceae</taxon>
        <taxon>Aliiroseovarius</taxon>
    </lineage>
</organism>
<dbReference type="Proteomes" id="UP000199650">
    <property type="component" value="Unassembled WGS sequence"/>
</dbReference>
<feature type="domain" description="D-isomer specific 2-hydroxyacid dehydrogenase NAD-binding" evidence="4">
    <location>
        <begin position="131"/>
        <end position="275"/>
    </location>
</feature>
<keyword evidence="3" id="KW-0520">NAD</keyword>
<dbReference type="Pfam" id="PF02826">
    <property type="entry name" value="2-Hacid_dh_C"/>
    <property type="match status" value="1"/>
</dbReference>
<comment type="similarity">
    <text evidence="1">Belongs to the D-isomer specific 2-hydroxyacid dehydrogenase family.</text>
</comment>
<keyword evidence="6" id="KW-1185">Reference proteome</keyword>
<evidence type="ECO:0000259" key="4">
    <source>
        <dbReference type="Pfam" id="PF02826"/>
    </source>
</evidence>
<dbReference type="SUPFAM" id="SSF51735">
    <property type="entry name" value="NAD(P)-binding Rossmann-fold domains"/>
    <property type="match status" value="1"/>
</dbReference>
<dbReference type="GO" id="GO:0051287">
    <property type="term" value="F:NAD binding"/>
    <property type="evidence" value="ECO:0007669"/>
    <property type="project" value="InterPro"/>
</dbReference>
<keyword evidence="2" id="KW-0560">Oxidoreductase</keyword>
<dbReference type="PANTHER" id="PTHR43333:SF1">
    <property type="entry name" value="D-ISOMER SPECIFIC 2-HYDROXYACID DEHYDROGENASE NAD-BINDING DOMAIN-CONTAINING PROTEIN"/>
    <property type="match status" value="1"/>
</dbReference>
<gene>
    <name evidence="5" type="ORF">SAMN05444851_2759</name>
</gene>
<dbReference type="PROSITE" id="PS00065">
    <property type="entry name" value="D_2_HYDROXYACID_DH_1"/>
    <property type="match status" value="1"/>
</dbReference>
<accession>A0A1I0QP45</accession>
<dbReference type="STRING" id="1173584.SAMN05444851_2759"/>
<name>A0A1I0QP45_9RHOB</name>
<evidence type="ECO:0000256" key="2">
    <source>
        <dbReference type="ARBA" id="ARBA00023002"/>
    </source>
</evidence>
<sequence>MSINVLYAGNPKLWPVYDFELSKALDEHGISAHLSRDITPEDVDYIVHAPNGPVQDFRSFTRTKAVLGLWAGVEKVVGNPTLTQPYTRMVDDGLTEGMTEWVTGHVLRHHLGMDQYIHRTDPIWYQPAPPLARDRTIAVLGLGALGAAVAQSLRALNFNVCGWSRNQKDIAGIDCHSGDDGLRDVLSRAEIVVLLLPRTSATKNILNAERLGWLPTGAVIINPGRGPLIDDQALLAALDSGQVGHATLDVFRVEPLPDDDPYWAHPKVTVTPHIAADTRPTSAARVIAENIRRGEAGEPLLHVVDRGAGY</sequence>
<evidence type="ECO:0000313" key="6">
    <source>
        <dbReference type="Proteomes" id="UP000199650"/>
    </source>
</evidence>
<dbReference type="InterPro" id="IPR006140">
    <property type="entry name" value="D-isomer_DH_NAD-bd"/>
</dbReference>
<evidence type="ECO:0000256" key="3">
    <source>
        <dbReference type="ARBA" id="ARBA00023027"/>
    </source>
</evidence>
<evidence type="ECO:0000313" key="5">
    <source>
        <dbReference type="EMBL" id="SEW29195.1"/>
    </source>
</evidence>
<dbReference type="Gene3D" id="3.40.50.720">
    <property type="entry name" value="NAD(P)-binding Rossmann-like Domain"/>
    <property type="match status" value="2"/>
</dbReference>
<dbReference type="OrthoDB" id="9787219at2"/>
<dbReference type="InterPro" id="IPR036291">
    <property type="entry name" value="NAD(P)-bd_dom_sf"/>
</dbReference>
<dbReference type="PROSITE" id="PS00671">
    <property type="entry name" value="D_2_HYDROXYACID_DH_3"/>
    <property type="match status" value="1"/>
</dbReference>
<protein>
    <submittedName>
        <fullName evidence="5">Glyoxylate/hydroxypyruvate reductase A</fullName>
    </submittedName>
</protein>
<reference evidence="5 6" key="1">
    <citation type="submission" date="2016-10" db="EMBL/GenBank/DDBJ databases">
        <authorList>
            <person name="de Groot N.N."/>
        </authorList>
    </citation>
    <scope>NUCLEOTIDE SEQUENCE [LARGE SCALE GENOMIC DNA]</scope>
    <source>
        <strain evidence="5 6">DSM 29439</strain>
    </source>
</reference>
<dbReference type="EMBL" id="FOJB01000001">
    <property type="protein sequence ID" value="SEW29195.1"/>
    <property type="molecule type" value="Genomic_DNA"/>
</dbReference>
<dbReference type="RefSeq" id="WP_091431394.1">
    <property type="nucleotide sequence ID" value="NZ_FOJB01000001.1"/>
</dbReference>
<keyword evidence="5" id="KW-0670">Pyruvate</keyword>
<dbReference type="InterPro" id="IPR029753">
    <property type="entry name" value="D-isomer_DH_CS"/>
</dbReference>
<dbReference type="AlphaFoldDB" id="A0A1I0QP45"/>